<evidence type="ECO:0000313" key="2">
    <source>
        <dbReference type="EMBL" id="GIP18653.1"/>
    </source>
</evidence>
<sequence>MNAICYRKSVAWGKAFGSLLFVLTCLFLLYAAFYMDTTVVRKFFCITSAIIGIPFFGGYLLVCLPRALKSDTTLLTYDQQSISDGKRTVEWTDIVKISYKGPSIQKWLLPQFPELIFHLKNRETWRVNTYYLLTDAEIHAVLKQLRRQVDHSGKKGSNS</sequence>
<keyword evidence="1" id="KW-1133">Transmembrane helix</keyword>
<name>A0A920D0K2_9BACL</name>
<dbReference type="EMBL" id="BOSE01000009">
    <property type="protein sequence ID" value="GIP18653.1"/>
    <property type="molecule type" value="Genomic_DNA"/>
</dbReference>
<dbReference type="RefSeq" id="WP_213519299.1">
    <property type="nucleotide sequence ID" value="NZ_BOSE01000009.1"/>
</dbReference>
<feature type="transmembrane region" description="Helical" evidence="1">
    <location>
        <begin position="39"/>
        <end position="62"/>
    </location>
</feature>
<dbReference type="Pfam" id="PF17353">
    <property type="entry name" value="DUF5381"/>
    <property type="match status" value="1"/>
</dbReference>
<keyword evidence="1" id="KW-0472">Membrane</keyword>
<dbReference type="Proteomes" id="UP000683139">
    <property type="component" value="Unassembled WGS sequence"/>
</dbReference>
<accession>A0A920D0K2</accession>
<dbReference type="InterPro" id="IPR035324">
    <property type="entry name" value="DUF5381"/>
</dbReference>
<protein>
    <submittedName>
        <fullName evidence="2">Uncharacterized protein</fullName>
    </submittedName>
</protein>
<organism evidence="2 3">
    <name type="scientific">Paenibacillus montaniterrae</name>
    <dbReference type="NCBI Taxonomy" id="429341"/>
    <lineage>
        <taxon>Bacteria</taxon>
        <taxon>Bacillati</taxon>
        <taxon>Bacillota</taxon>
        <taxon>Bacilli</taxon>
        <taxon>Bacillales</taxon>
        <taxon>Paenibacillaceae</taxon>
        <taxon>Paenibacillus</taxon>
    </lineage>
</organism>
<keyword evidence="1" id="KW-0812">Transmembrane</keyword>
<evidence type="ECO:0000313" key="3">
    <source>
        <dbReference type="Proteomes" id="UP000683139"/>
    </source>
</evidence>
<feature type="transmembrane region" description="Helical" evidence="1">
    <location>
        <begin position="12"/>
        <end position="33"/>
    </location>
</feature>
<reference evidence="2" key="1">
    <citation type="submission" date="2021-03" db="EMBL/GenBank/DDBJ databases">
        <title>Antimicrobial resistance genes in bacteria isolated from Japanese honey, and their potential for conferring macrolide and lincosamide resistance in the American foulbrood pathogen Paenibacillus larvae.</title>
        <authorList>
            <person name="Okamoto M."/>
            <person name="Kumagai M."/>
            <person name="Kanamori H."/>
            <person name="Takamatsu D."/>
        </authorList>
    </citation>
    <scope>NUCLEOTIDE SEQUENCE</scope>
    <source>
        <strain evidence="2">J40TS1</strain>
    </source>
</reference>
<keyword evidence="3" id="KW-1185">Reference proteome</keyword>
<dbReference type="AlphaFoldDB" id="A0A920D0K2"/>
<comment type="caution">
    <text evidence="2">The sequence shown here is derived from an EMBL/GenBank/DDBJ whole genome shotgun (WGS) entry which is preliminary data.</text>
</comment>
<proteinExistence type="predicted"/>
<gene>
    <name evidence="2" type="ORF">J40TS1_42950</name>
</gene>
<evidence type="ECO:0000256" key="1">
    <source>
        <dbReference type="SAM" id="Phobius"/>
    </source>
</evidence>